<evidence type="ECO:0000256" key="2">
    <source>
        <dbReference type="ARBA" id="ARBA00022737"/>
    </source>
</evidence>
<evidence type="ECO:0000256" key="7">
    <source>
        <dbReference type="SAM" id="Phobius"/>
    </source>
</evidence>
<evidence type="ECO:0000259" key="9">
    <source>
        <dbReference type="PROSITE" id="PS51294"/>
    </source>
</evidence>
<dbReference type="SMART" id="SM00717">
    <property type="entry name" value="SANT"/>
    <property type="match status" value="2"/>
</dbReference>
<dbReference type="Gene3D" id="1.10.10.60">
    <property type="entry name" value="Homeodomain-like"/>
    <property type="match status" value="2"/>
</dbReference>
<evidence type="ECO:0000256" key="1">
    <source>
        <dbReference type="ARBA" id="ARBA00004123"/>
    </source>
</evidence>
<keyword evidence="5" id="KW-0804">Transcription</keyword>
<dbReference type="GO" id="GO:0005634">
    <property type="term" value="C:nucleus"/>
    <property type="evidence" value="ECO:0007669"/>
    <property type="project" value="UniProtKB-SubCell"/>
</dbReference>
<dbReference type="Gramene" id="AUR62024595-RA">
    <property type="protein sequence ID" value="AUR62024595-RA:cds"/>
    <property type="gene ID" value="AUR62024595"/>
</dbReference>
<dbReference type="GO" id="GO:0003700">
    <property type="term" value="F:DNA-binding transcription factor activity"/>
    <property type="evidence" value="ECO:0007669"/>
    <property type="project" value="InterPro"/>
</dbReference>
<keyword evidence="7" id="KW-0812">Transmembrane</keyword>
<dbReference type="PANTHER" id="PTHR45675:SF1">
    <property type="entry name" value="MYB TRANSCRIPTION FACTOR-RELATED"/>
    <property type="match status" value="1"/>
</dbReference>
<keyword evidence="2" id="KW-0677">Repeat</keyword>
<proteinExistence type="predicted"/>
<dbReference type="InterPro" id="IPR044676">
    <property type="entry name" value="EOBI/EOBII-like_plant"/>
</dbReference>
<reference evidence="10" key="2">
    <citation type="submission" date="2021-03" db="UniProtKB">
        <authorList>
            <consortium name="EnsemblPlants"/>
        </authorList>
    </citation>
    <scope>IDENTIFICATION</scope>
</reference>
<keyword evidence="7" id="KW-0472">Membrane</keyword>
<feature type="transmembrane region" description="Helical" evidence="7">
    <location>
        <begin position="121"/>
        <end position="138"/>
    </location>
</feature>
<keyword evidence="11" id="KW-1185">Reference proteome</keyword>
<protein>
    <submittedName>
        <fullName evidence="10">Uncharacterized protein</fullName>
    </submittedName>
</protein>
<evidence type="ECO:0000256" key="5">
    <source>
        <dbReference type="ARBA" id="ARBA00023163"/>
    </source>
</evidence>
<keyword evidence="3" id="KW-0805">Transcription regulation</keyword>
<reference evidence="10" key="1">
    <citation type="journal article" date="2017" name="Nature">
        <title>The genome of Chenopodium quinoa.</title>
        <authorList>
            <person name="Jarvis D.E."/>
            <person name="Ho Y.S."/>
            <person name="Lightfoot D.J."/>
            <person name="Schmoeckel S.M."/>
            <person name="Li B."/>
            <person name="Borm T.J.A."/>
            <person name="Ohyanagi H."/>
            <person name="Mineta K."/>
            <person name="Michell C.T."/>
            <person name="Saber N."/>
            <person name="Kharbatia N.M."/>
            <person name="Rupper R.R."/>
            <person name="Sharp A.R."/>
            <person name="Dally N."/>
            <person name="Boughton B.A."/>
            <person name="Woo Y.H."/>
            <person name="Gao G."/>
            <person name="Schijlen E.G.W.M."/>
            <person name="Guo X."/>
            <person name="Momin A.A."/>
            <person name="Negrao S."/>
            <person name="Al-Babili S."/>
            <person name="Gehring C."/>
            <person name="Roessner U."/>
            <person name="Jung C."/>
            <person name="Murphy K."/>
            <person name="Arold S.T."/>
            <person name="Gojobori T."/>
            <person name="van der Linden C.G."/>
            <person name="van Loo E.N."/>
            <person name="Jellen E.N."/>
            <person name="Maughan P.J."/>
            <person name="Tester M."/>
        </authorList>
    </citation>
    <scope>NUCLEOTIDE SEQUENCE [LARGE SCALE GENOMIC DNA]</scope>
    <source>
        <strain evidence="10">cv. PI 614886</strain>
    </source>
</reference>
<dbReference type="Proteomes" id="UP000596660">
    <property type="component" value="Unplaced"/>
</dbReference>
<dbReference type="InterPro" id="IPR017930">
    <property type="entry name" value="Myb_dom"/>
</dbReference>
<evidence type="ECO:0000313" key="10">
    <source>
        <dbReference type="EnsemblPlants" id="AUR62024595-RA:cds"/>
    </source>
</evidence>
<evidence type="ECO:0000256" key="6">
    <source>
        <dbReference type="ARBA" id="ARBA00023242"/>
    </source>
</evidence>
<organism evidence="10 11">
    <name type="scientific">Chenopodium quinoa</name>
    <name type="common">Quinoa</name>
    <dbReference type="NCBI Taxonomy" id="63459"/>
    <lineage>
        <taxon>Eukaryota</taxon>
        <taxon>Viridiplantae</taxon>
        <taxon>Streptophyta</taxon>
        <taxon>Embryophyta</taxon>
        <taxon>Tracheophyta</taxon>
        <taxon>Spermatophyta</taxon>
        <taxon>Magnoliopsida</taxon>
        <taxon>eudicotyledons</taxon>
        <taxon>Gunneridae</taxon>
        <taxon>Pentapetalae</taxon>
        <taxon>Caryophyllales</taxon>
        <taxon>Chenopodiaceae</taxon>
        <taxon>Chenopodioideae</taxon>
        <taxon>Atripliceae</taxon>
        <taxon>Chenopodium</taxon>
    </lineage>
</organism>
<evidence type="ECO:0000313" key="11">
    <source>
        <dbReference type="Proteomes" id="UP000596660"/>
    </source>
</evidence>
<feature type="domain" description="HTH myb-type" evidence="9">
    <location>
        <begin position="36"/>
        <end position="92"/>
    </location>
</feature>
<dbReference type="EnsemblPlants" id="AUR62024595-RA">
    <property type="protein sequence ID" value="AUR62024595-RA:cds"/>
    <property type="gene ID" value="AUR62024595"/>
</dbReference>
<dbReference type="InterPro" id="IPR001005">
    <property type="entry name" value="SANT/Myb"/>
</dbReference>
<comment type="subcellular location">
    <subcellularLocation>
        <location evidence="1">Nucleus</location>
    </subcellularLocation>
</comment>
<name>A0A803M7D0_CHEQI</name>
<keyword evidence="6" id="KW-0539">Nucleus</keyword>
<dbReference type="SUPFAM" id="SSF46689">
    <property type="entry name" value="Homeodomain-like"/>
    <property type="match status" value="1"/>
</dbReference>
<sequence length="311" mass="35517">MEYQKSSSSSNNAYYTNERWESIIRVVRDEEDELLNNGLRQGPWIPEEDSKLSSAIATHGVGRWNTLAVLAGLKRSGKSCRLRWLNYLRPDLRRPWTNSYEFLSFTLVAARGMQQSMHISVVYVIVLGISMSLMLWWSKIAQHLPGRTDNEIKNYWRTKVQKLARHFHCHVNSPQFRNALRNIWIPRLVEQIQAGATTSSTTTKPLIHGPTFHSGNGLFDGLNTCTSTISSDNCCFFNTTHSSWTQNSFMVGPPELCPKPNVSTDSSEAHISPASGSSVELDQNWDHINDYLREMTLNDEDNMLLWETLHN</sequence>
<keyword evidence="4" id="KW-0238">DNA-binding</keyword>
<feature type="domain" description="HTH myb-type" evidence="9">
    <location>
        <begin position="137"/>
        <end position="164"/>
    </location>
</feature>
<dbReference type="InterPro" id="IPR009057">
    <property type="entry name" value="Homeodomain-like_sf"/>
</dbReference>
<dbReference type="CDD" id="cd00167">
    <property type="entry name" value="SANT"/>
    <property type="match status" value="2"/>
</dbReference>
<keyword evidence="7" id="KW-1133">Transmembrane helix</keyword>
<dbReference type="AlphaFoldDB" id="A0A803M7D0"/>
<feature type="domain" description="Myb-like" evidence="8">
    <location>
        <begin position="36"/>
        <end position="88"/>
    </location>
</feature>
<dbReference type="PANTHER" id="PTHR45675">
    <property type="entry name" value="MYB TRANSCRIPTION FACTOR-RELATED-RELATED"/>
    <property type="match status" value="1"/>
</dbReference>
<feature type="domain" description="Myb-like" evidence="8">
    <location>
        <begin position="93"/>
        <end position="160"/>
    </location>
</feature>
<dbReference type="GO" id="GO:0043565">
    <property type="term" value="F:sequence-specific DNA binding"/>
    <property type="evidence" value="ECO:0007669"/>
    <property type="project" value="InterPro"/>
</dbReference>
<evidence type="ECO:0000256" key="4">
    <source>
        <dbReference type="ARBA" id="ARBA00023125"/>
    </source>
</evidence>
<evidence type="ECO:0000259" key="8">
    <source>
        <dbReference type="PROSITE" id="PS50090"/>
    </source>
</evidence>
<dbReference type="PROSITE" id="PS50090">
    <property type="entry name" value="MYB_LIKE"/>
    <property type="match status" value="2"/>
</dbReference>
<dbReference type="PROSITE" id="PS51294">
    <property type="entry name" value="HTH_MYB"/>
    <property type="match status" value="2"/>
</dbReference>
<evidence type="ECO:0000256" key="3">
    <source>
        <dbReference type="ARBA" id="ARBA00023015"/>
    </source>
</evidence>
<dbReference type="FunFam" id="1.10.10.60:FF:000011">
    <property type="entry name" value="Myb transcription factor"/>
    <property type="match status" value="1"/>
</dbReference>
<dbReference type="Pfam" id="PF00249">
    <property type="entry name" value="Myb_DNA-binding"/>
    <property type="match status" value="2"/>
</dbReference>
<accession>A0A803M7D0</accession>